<dbReference type="InterPro" id="IPR031322">
    <property type="entry name" value="Shikimate/glucono_kinase"/>
</dbReference>
<gene>
    <name evidence="2" type="ordered locus">Os04g0640600</name>
    <name evidence="2" type="ORF">OSNPB_040640600</name>
</gene>
<keyword evidence="3" id="KW-1185">Reference proteome</keyword>
<dbReference type="SUPFAM" id="SSF52540">
    <property type="entry name" value="P-loop containing nucleoside triphosphate hydrolases"/>
    <property type="match status" value="1"/>
</dbReference>
<evidence type="ECO:0000313" key="2">
    <source>
        <dbReference type="EMBL" id="BAS91252.1"/>
    </source>
</evidence>
<evidence type="ECO:0000256" key="1">
    <source>
        <dbReference type="ARBA" id="ARBA00006997"/>
    </source>
</evidence>
<accession>A0A0P0WFA7</accession>
<dbReference type="EMBL" id="AP014960">
    <property type="protein sequence ID" value="BAS91252.1"/>
    <property type="molecule type" value="Genomic_DNA"/>
</dbReference>
<proteinExistence type="inferred from homology"/>
<reference evidence="2 3" key="3">
    <citation type="journal article" date="2013" name="Rice">
        <title>Improvement of the Oryza sativa Nipponbare reference genome using next generation sequence and optical map data.</title>
        <authorList>
            <person name="Kawahara Y."/>
            <person name="de la Bastide M."/>
            <person name="Hamilton J.P."/>
            <person name="Kanamori H."/>
            <person name="McCombie W.R."/>
            <person name="Ouyang S."/>
            <person name="Schwartz D.C."/>
            <person name="Tanaka T."/>
            <person name="Wu J."/>
            <person name="Zhou S."/>
            <person name="Childs K.L."/>
            <person name="Davidson R.M."/>
            <person name="Lin H."/>
            <person name="Quesada-Ocampo L."/>
            <person name="Vaillancourt B."/>
            <person name="Sakai H."/>
            <person name="Lee S.S."/>
            <person name="Kim J."/>
            <person name="Numa H."/>
            <person name="Itoh T."/>
            <person name="Buell C.R."/>
            <person name="Matsumoto T."/>
        </authorList>
    </citation>
    <scope>NUCLEOTIDE SEQUENCE [LARGE SCALE GENOMIC DNA]</scope>
    <source>
        <strain evidence="3">cv. Nipponbare</strain>
    </source>
</reference>
<dbReference type="PANTHER" id="PTHR21087">
    <property type="entry name" value="SHIKIMATE KINASE"/>
    <property type="match status" value="1"/>
</dbReference>
<reference evidence="2 3" key="2">
    <citation type="journal article" date="2013" name="Plant Cell Physiol.">
        <title>Rice Annotation Project Database (RAP-DB): an integrative and interactive database for rice genomics.</title>
        <authorList>
            <person name="Sakai H."/>
            <person name="Lee S.S."/>
            <person name="Tanaka T."/>
            <person name="Numa H."/>
            <person name="Kim J."/>
            <person name="Kawahara Y."/>
            <person name="Wakimoto H."/>
            <person name="Yang C.C."/>
            <person name="Iwamoto M."/>
            <person name="Abe T."/>
            <person name="Yamada Y."/>
            <person name="Muto A."/>
            <person name="Inokuchi H."/>
            <person name="Ikemura T."/>
            <person name="Matsumoto T."/>
            <person name="Sasaki T."/>
            <person name="Itoh T."/>
        </authorList>
    </citation>
    <scope>NUCLEOTIDE SEQUENCE [LARGE SCALE GENOMIC DNA]</scope>
    <source>
        <strain evidence="3">cv. Nipponbare</strain>
    </source>
</reference>
<dbReference type="PANTHER" id="PTHR21087:SF26">
    <property type="entry name" value="SHIKIMATE KINASE 3, CHLOROPLASTIC"/>
    <property type="match status" value="1"/>
</dbReference>
<name>A0A0P0WFA7_ORYSJ</name>
<dbReference type="Pfam" id="PF01202">
    <property type="entry name" value="SKI"/>
    <property type="match status" value="1"/>
</dbReference>
<dbReference type="ExpressionAtlas" id="A0A0P0WFA7">
    <property type="expression patterns" value="baseline and differential"/>
</dbReference>
<organism evidence="2 3">
    <name type="scientific">Oryza sativa subsp. japonica</name>
    <name type="common">Rice</name>
    <dbReference type="NCBI Taxonomy" id="39947"/>
    <lineage>
        <taxon>Eukaryota</taxon>
        <taxon>Viridiplantae</taxon>
        <taxon>Streptophyta</taxon>
        <taxon>Embryophyta</taxon>
        <taxon>Tracheophyta</taxon>
        <taxon>Spermatophyta</taxon>
        <taxon>Magnoliopsida</taxon>
        <taxon>Liliopsida</taxon>
        <taxon>Poales</taxon>
        <taxon>Poaceae</taxon>
        <taxon>BOP clade</taxon>
        <taxon>Oryzoideae</taxon>
        <taxon>Oryzeae</taxon>
        <taxon>Oryzinae</taxon>
        <taxon>Oryza</taxon>
        <taxon>Oryza sativa</taxon>
    </lineage>
</organism>
<dbReference type="AlphaFoldDB" id="A0A0P0WFA7"/>
<evidence type="ECO:0000313" key="3">
    <source>
        <dbReference type="Proteomes" id="UP000059680"/>
    </source>
</evidence>
<dbReference type="InterPro" id="IPR027417">
    <property type="entry name" value="P-loop_NTPase"/>
</dbReference>
<protein>
    <submittedName>
        <fullName evidence="2">Os04g0640600 protein</fullName>
    </submittedName>
</protein>
<comment type="similarity">
    <text evidence="1">Belongs to the shikimate kinase family.</text>
</comment>
<sequence>MTCIVWLAGIDKTYYSADEALVLKQKAEDVVPYLNDRCIYLVGMMGSGKTTVGKILAEVLGYSFFDRFAFV</sequence>
<dbReference type="Proteomes" id="UP000059680">
    <property type="component" value="Chromosome 4"/>
</dbReference>
<dbReference type="Gramene" id="Os04t0640600-02">
    <property type="protein sequence ID" value="Os04t0640600-02"/>
    <property type="gene ID" value="Os04g0640600"/>
</dbReference>
<reference evidence="3" key="1">
    <citation type="journal article" date="2005" name="Nature">
        <title>The map-based sequence of the rice genome.</title>
        <authorList>
            <consortium name="International rice genome sequencing project (IRGSP)"/>
            <person name="Matsumoto T."/>
            <person name="Wu J."/>
            <person name="Kanamori H."/>
            <person name="Katayose Y."/>
            <person name="Fujisawa M."/>
            <person name="Namiki N."/>
            <person name="Mizuno H."/>
            <person name="Yamamoto K."/>
            <person name="Antonio B.A."/>
            <person name="Baba T."/>
            <person name="Sakata K."/>
            <person name="Nagamura Y."/>
            <person name="Aoki H."/>
            <person name="Arikawa K."/>
            <person name="Arita K."/>
            <person name="Bito T."/>
            <person name="Chiden Y."/>
            <person name="Fujitsuka N."/>
            <person name="Fukunaka R."/>
            <person name="Hamada M."/>
            <person name="Harada C."/>
            <person name="Hayashi A."/>
            <person name="Hijishita S."/>
            <person name="Honda M."/>
            <person name="Hosokawa S."/>
            <person name="Ichikawa Y."/>
            <person name="Idonuma A."/>
            <person name="Iijima M."/>
            <person name="Ikeda M."/>
            <person name="Ikeno M."/>
            <person name="Ito K."/>
            <person name="Ito S."/>
            <person name="Ito T."/>
            <person name="Ito Y."/>
            <person name="Ito Y."/>
            <person name="Iwabuchi A."/>
            <person name="Kamiya K."/>
            <person name="Karasawa W."/>
            <person name="Kurita K."/>
            <person name="Katagiri S."/>
            <person name="Kikuta A."/>
            <person name="Kobayashi H."/>
            <person name="Kobayashi N."/>
            <person name="Machita K."/>
            <person name="Maehara T."/>
            <person name="Masukawa M."/>
            <person name="Mizubayashi T."/>
            <person name="Mukai Y."/>
            <person name="Nagasaki H."/>
            <person name="Nagata Y."/>
            <person name="Naito S."/>
            <person name="Nakashima M."/>
            <person name="Nakama Y."/>
            <person name="Nakamichi Y."/>
            <person name="Nakamura M."/>
            <person name="Meguro A."/>
            <person name="Negishi M."/>
            <person name="Ohta I."/>
            <person name="Ohta T."/>
            <person name="Okamoto M."/>
            <person name="Ono N."/>
            <person name="Saji S."/>
            <person name="Sakaguchi M."/>
            <person name="Sakai K."/>
            <person name="Shibata M."/>
            <person name="Shimokawa T."/>
            <person name="Song J."/>
            <person name="Takazaki Y."/>
            <person name="Terasawa K."/>
            <person name="Tsugane M."/>
            <person name="Tsuji K."/>
            <person name="Ueda S."/>
            <person name="Waki K."/>
            <person name="Yamagata H."/>
            <person name="Yamamoto M."/>
            <person name="Yamamoto S."/>
            <person name="Yamane H."/>
            <person name="Yoshiki S."/>
            <person name="Yoshihara R."/>
            <person name="Yukawa K."/>
            <person name="Zhong H."/>
            <person name="Yano M."/>
            <person name="Yuan Q."/>
            <person name="Ouyang S."/>
            <person name="Liu J."/>
            <person name="Jones K.M."/>
            <person name="Gansberger K."/>
            <person name="Moffat K."/>
            <person name="Hill J."/>
            <person name="Bera J."/>
            <person name="Fadrosh D."/>
            <person name="Jin S."/>
            <person name="Johri S."/>
            <person name="Kim M."/>
            <person name="Overton L."/>
            <person name="Reardon M."/>
            <person name="Tsitrin T."/>
            <person name="Vuong H."/>
            <person name="Weaver B."/>
            <person name="Ciecko A."/>
            <person name="Tallon L."/>
            <person name="Jackson J."/>
            <person name="Pai G."/>
            <person name="Aken S.V."/>
            <person name="Utterback T."/>
            <person name="Reidmuller S."/>
            <person name="Feldblyum T."/>
            <person name="Hsiao J."/>
            <person name="Zismann V."/>
            <person name="Iobst S."/>
            <person name="de Vazeille A.R."/>
            <person name="Buell C.R."/>
            <person name="Ying K."/>
            <person name="Li Y."/>
            <person name="Lu T."/>
            <person name="Huang Y."/>
            <person name="Zhao Q."/>
            <person name="Feng Q."/>
            <person name="Zhang L."/>
            <person name="Zhu J."/>
            <person name="Weng Q."/>
            <person name="Mu J."/>
            <person name="Lu Y."/>
            <person name="Fan D."/>
            <person name="Liu Y."/>
            <person name="Guan J."/>
            <person name="Zhang Y."/>
            <person name="Yu S."/>
            <person name="Liu X."/>
            <person name="Zhang Y."/>
            <person name="Hong G."/>
            <person name="Han B."/>
            <person name="Choisne N."/>
            <person name="Demange N."/>
            <person name="Orjeda G."/>
            <person name="Samain S."/>
            <person name="Cattolico L."/>
            <person name="Pelletier E."/>
            <person name="Couloux A."/>
            <person name="Segurens B."/>
            <person name="Wincker P."/>
            <person name="D'Hont A."/>
            <person name="Scarpelli C."/>
            <person name="Weissenbach J."/>
            <person name="Salanoubat M."/>
            <person name="Quetier F."/>
            <person name="Yu Y."/>
            <person name="Kim H.R."/>
            <person name="Rambo T."/>
            <person name="Currie J."/>
            <person name="Collura K."/>
            <person name="Luo M."/>
            <person name="Yang T."/>
            <person name="Ammiraju J.S.S."/>
            <person name="Engler F."/>
            <person name="Soderlund C."/>
            <person name="Wing R.A."/>
            <person name="Palmer L.E."/>
            <person name="de la Bastide M."/>
            <person name="Spiegel L."/>
            <person name="Nascimento L."/>
            <person name="Zutavern T."/>
            <person name="O'Shaughnessy A."/>
            <person name="Dike S."/>
            <person name="Dedhia N."/>
            <person name="Preston R."/>
            <person name="Balija V."/>
            <person name="McCombie W.R."/>
            <person name="Chow T."/>
            <person name="Chen H."/>
            <person name="Chung M."/>
            <person name="Chen C."/>
            <person name="Shaw J."/>
            <person name="Wu H."/>
            <person name="Hsiao K."/>
            <person name="Chao Y."/>
            <person name="Chu M."/>
            <person name="Cheng C."/>
            <person name="Hour A."/>
            <person name="Lee P."/>
            <person name="Lin S."/>
            <person name="Lin Y."/>
            <person name="Liou J."/>
            <person name="Liu S."/>
            <person name="Hsing Y."/>
            <person name="Raghuvanshi S."/>
            <person name="Mohanty A."/>
            <person name="Bharti A.K."/>
            <person name="Gaur A."/>
            <person name="Gupta V."/>
            <person name="Kumar D."/>
            <person name="Ravi V."/>
            <person name="Vij S."/>
            <person name="Kapur A."/>
            <person name="Khurana P."/>
            <person name="Khurana P."/>
            <person name="Khurana J.P."/>
            <person name="Tyagi A.K."/>
            <person name="Gaikwad K."/>
            <person name="Singh A."/>
            <person name="Dalal V."/>
            <person name="Srivastava S."/>
            <person name="Dixit A."/>
            <person name="Pal A.K."/>
            <person name="Ghazi I.A."/>
            <person name="Yadav M."/>
            <person name="Pandit A."/>
            <person name="Bhargava A."/>
            <person name="Sureshbabu K."/>
            <person name="Batra K."/>
            <person name="Sharma T.R."/>
            <person name="Mohapatra T."/>
            <person name="Singh N.K."/>
            <person name="Messing J."/>
            <person name="Nelson A.B."/>
            <person name="Fuks G."/>
            <person name="Kavchok S."/>
            <person name="Keizer G."/>
            <person name="Linton E."/>
            <person name="Llaca V."/>
            <person name="Song R."/>
            <person name="Tanyolac B."/>
            <person name="Young S."/>
            <person name="Ho-Il K."/>
            <person name="Hahn J.H."/>
            <person name="Sangsakoo G."/>
            <person name="Vanavichit A."/>
            <person name="de Mattos Luiz.A.T."/>
            <person name="Zimmer P.D."/>
            <person name="Malone G."/>
            <person name="Dellagostin O."/>
            <person name="de Oliveira A.C."/>
            <person name="Bevan M."/>
            <person name="Bancroft I."/>
            <person name="Minx P."/>
            <person name="Cordum H."/>
            <person name="Wilson R."/>
            <person name="Cheng Z."/>
            <person name="Jin W."/>
            <person name="Jiang J."/>
            <person name="Leong S.A."/>
            <person name="Iwama H."/>
            <person name="Gojobori T."/>
            <person name="Itoh T."/>
            <person name="Niimura Y."/>
            <person name="Fujii Y."/>
            <person name="Habara T."/>
            <person name="Sakai H."/>
            <person name="Sato Y."/>
            <person name="Wilson G."/>
            <person name="Kumar K."/>
            <person name="McCouch S."/>
            <person name="Juretic N."/>
            <person name="Hoen D."/>
            <person name="Wright S."/>
            <person name="Bruskiewich R."/>
            <person name="Bureau T."/>
            <person name="Miyao A."/>
            <person name="Hirochika H."/>
            <person name="Nishikawa T."/>
            <person name="Kadowaki K."/>
            <person name="Sugiura M."/>
            <person name="Burr B."/>
            <person name="Sasaki T."/>
        </authorList>
    </citation>
    <scope>NUCLEOTIDE SEQUENCE [LARGE SCALE GENOMIC DNA]</scope>
    <source>
        <strain evidence="3">cv. Nipponbare</strain>
    </source>
</reference>
<dbReference type="Gene3D" id="3.40.50.300">
    <property type="entry name" value="P-loop containing nucleotide triphosphate hydrolases"/>
    <property type="match status" value="1"/>
</dbReference>